<dbReference type="RefSeq" id="WP_033516543.1">
    <property type="nucleotide sequence ID" value="NZ_JGYV01000035.1"/>
</dbReference>
<dbReference type="OrthoDB" id="4248066at2"/>
<comment type="caution">
    <text evidence="2">The sequence shown here is derived from an EMBL/GenBank/DDBJ whole genome shotgun (WGS) entry which is preliminary data.</text>
</comment>
<dbReference type="EMBL" id="JGYV01000035">
    <property type="protein sequence ID" value="KFI57096.1"/>
    <property type="molecule type" value="Genomic_DNA"/>
</dbReference>
<dbReference type="Pfam" id="PF13460">
    <property type="entry name" value="NAD_binding_10"/>
    <property type="match status" value="1"/>
</dbReference>
<dbReference type="Proteomes" id="UP000029067">
    <property type="component" value="Unassembled WGS sequence"/>
</dbReference>
<dbReference type="PANTHER" id="PTHR15020:SF50">
    <property type="entry name" value="UPF0659 PROTEIN YMR090W"/>
    <property type="match status" value="1"/>
</dbReference>
<dbReference type="SUPFAM" id="SSF51735">
    <property type="entry name" value="NAD(P)-binding Rossmann-fold domains"/>
    <property type="match status" value="1"/>
</dbReference>
<keyword evidence="3" id="KW-1185">Reference proteome</keyword>
<evidence type="ECO:0000313" key="3">
    <source>
        <dbReference type="Proteomes" id="UP000029067"/>
    </source>
</evidence>
<dbReference type="eggNOG" id="COG0702">
    <property type="taxonomic scope" value="Bacteria"/>
</dbReference>
<dbReference type="InterPro" id="IPR036291">
    <property type="entry name" value="NAD(P)-bd_dom_sf"/>
</dbReference>
<reference evidence="2 3" key="1">
    <citation type="submission" date="2014-03" db="EMBL/GenBank/DDBJ databases">
        <title>Genomics of Bifidobacteria.</title>
        <authorList>
            <person name="Ventura M."/>
            <person name="Milani C."/>
            <person name="Lugli G.A."/>
        </authorList>
    </citation>
    <scope>NUCLEOTIDE SEQUENCE [LARGE SCALE GENOMIC DNA]</scope>
    <source>
        <strain evidence="2 3">LMG 10738</strain>
    </source>
</reference>
<dbReference type="Gene3D" id="3.40.50.720">
    <property type="entry name" value="NAD(P)-binding Rossmann-like Domain"/>
    <property type="match status" value="1"/>
</dbReference>
<dbReference type="STRING" id="1688.BCUN_1977"/>
<protein>
    <submittedName>
        <fullName evidence="2">Oxidoreductase</fullName>
    </submittedName>
</protein>
<gene>
    <name evidence="2" type="ORF">BCUN_1977</name>
</gene>
<evidence type="ECO:0000313" key="2">
    <source>
        <dbReference type="EMBL" id="KFI57096.1"/>
    </source>
</evidence>
<evidence type="ECO:0000259" key="1">
    <source>
        <dbReference type="Pfam" id="PF13460"/>
    </source>
</evidence>
<feature type="domain" description="NAD(P)-binding" evidence="1">
    <location>
        <begin position="7"/>
        <end position="186"/>
    </location>
</feature>
<organism evidence="2 3">
    <name type="scientific">Bifidobacterium cuniculi</name>
    <dbReference type="NCBI Taxonomy" id="1688"/>
    <lineage>
        <taxon>Bacteria</taxon>
        <taxon>Bacillati</taxon>
        <taxon>Actinomycetota</taxon>
        <taxon>Actinomycetes</taxon>
        <taxon>Bifidobacteriales</taxon>
        <taxon>Bifidobacteriaceae</taxon>
        <taxon>Bifidobacterium</taxon>
    </lineage>
</organism>
<dbReference type="AlphaFoldDB" id="A0A087AE96"/>
<name>A0A087AE96_9BIFI</name>
<sequence>MKVFVAGASGRVGRELVRDLVAAGHEVTAASRHPKEIEGATAAELDLHADLSGLAAALEGMDAVYFVAGSRGKDLLQTDLFGAVKLMQAAEEAHARRFVLLSSIYADEPQRWNDPALASITDYNIAKFFADQWLMDNTDLDWTIVQPGTLVEADEGSGLVELNPSRSKPNAIPNVAAVLAGVLERPNTYRRIVMMADGDTPIDEALDAVGGVDA</sequence>
<proteinExistence type="predicted"/>
<accession>A0A087AE96</accession>
<dbReference type="InterPro" id="IPR016040">
    <property type="entry name" value="NAD(P)-bd_dom"/>
</dbReference>
<dbReference type="PANTHER" id="PTHR15020">
    <property type="entry name" value="FLAVIN REDUCTASE-RELATED"/>
    <property type="match status" value="1"/>
</dbReference>